<sequence>MTTDGGTDPMEMEIGTAAGRAMSESDWELHALNQLAERGWQHIRGKNLRPRDGHRKGWDDLILYPRLRAAITSRHPDLPSSAVEDAMERLLNTFPANEVRLSWSFYQHLKAGVKVSYTNPVTQQERHVTVRPVDFTNPHGNDLVAANQVRVKGARGRVFIFDIVLYVNGIPLAIIELKRAGGTDDSRSAYDQIQNYRRELKLDRVFRTLLLSLASDGITARLGTPHTPWQHMAPWHAEEDGTLLRKHERNDDLALDRMIHGALEPDRFLDLIANFLSFSAEGMGGEVDTVKLAKAHQYVAVRQAITATASAVATDGRAGVIWHTQGAGKSEEMLFYTGLAATIPEVANPTVLLLTDRIDLDSQLFDTFAQSKSLEMVSGSPKKATKASQLRELLTRRADSGGIVFSTLQKFRVSEEERKAGARHPVITDRRDVIVVVDEAHRSHYDLEDGFARNLRDALPNATFIAFTGTPIDNRTGSTHQVFGPTIHTYDLTQAVDDGATVPVFYEPILHKVNLPEGVDLDELNAKAEGLVEGLTADEQARARSIFARFEDLIGAPERIGSIADTILSHWDIRRREMIKLTGSPGKAMIVCSSRRNAARLFRALAERRRDWTGTPDPETELYPDDSGKIRVVFTGNPGKDTPDIADYVRTPTQLKKIQDRVGKPEDELELIIVQSLWLTGFDAPPLHTMYLDRRMRGAALMQAIARVNRTWDEKPSGLVADFLGVARELKYALATYSEADQEQETIGAHITEAVKSVHGMHSKVDAALRDCPWRTVLRDVGHREALREALDLLETAEPALPPGEPTRAQRFLHFGRLLSQAFSLCPTHPDVQGLLPDIHFFATLRTTYQKLTAEHRQQLGLATEADVRRMIEQLNAEMVVADGVVDIYDAAGLTKPDLSHLDAGFVQQLRDSRHPNLALKALRDAIAREIQEAHPSNLTRQKEYSEAMKAVMNRYHNGLIGSAEAARLLVEMAQEVSSSRALAAELGLSEHEMAFYDAIAANPKALEMGQDILSRIARKLYEQVAGDVTIDWRVKSQAQDRIRAKVKLLLNFFGYPPDEEPDAVDRVLKQTEVIADDLA</sequence>
<dbReference type="Pfam" id="PF22679">
    <property type="entry name" value="T1R_D3-like"/>
    <property type="match status" value="1"/>
</dbReference>
<feature type="domain" description="Helicase ATP-binding" evidence="12">
    <location>
        <begin position="310"/>
        <end position="489"/>
    </location>
</feature>
<dbReference type="Gene3D" id="3.40.50.300">
    <property type="entry name" value="P-loop containing nucleotide triphosphate hydrolases"/>
    <property type="match status" value="2"/>
</dbReference>
<evidence type="ECO:0000256" key="9">
    <source>
        <dbReference type="ARBA" id="ARBA00022840"/>
    </source>
</evidence>
<dbReference type="GeneID" id="95456503"/>
<evidence type="ECO:0000256" key="6">
    <source>
        <dbReference type="ARBA" id="ARBA00022747"/>
    </source>
</evidence>
<comment type="subunit">
    <text evidence="3 11">The type I restriction/modification system is composed of three polypeptides R, M and S.</text>
</comment>
<evidence type="ECO:0000256" key="3">
    <source>
        <dbReference type="ARBA" id="ARBA00011296"/>
    </source>
</evidence>
<evidence type="ECO:0000256" key="2">
    <source>
        <dbReference type="ARBA" id="ARBA00008598"/>
    </source>
</evidence>
<keyword evidence="10 11" id="KW-0238">DNA-binding</keyword>
<dbReference type="EC" id="3.1.21.3" evidence="11"/>
<dbReference type="InterPro" id="IPR027417">
    <property type="entry name" value="P-loop_NTPase"/>
</dbReference>
<gene>
    <name evidence="13" type="ORF">GCM10010497_04430</name>
</gene>
<dbReference type="Gene3D" id="3.90.1570.50">
    <property type="match status" value="1"/>
</dbReference>
<evidence type="ECO:0000256" key="8">
    <source>
        <dbReference type="ARBA" id="ARBA00022801"/>
    </source>
</evidence>
<reference evidence="13 14" key="1">
    <citation type="journal article" date="2014" name="Int. J. Syst. Evol. Microbiol.">
        <title>Complete genome sequence of Corynebacterium casei LMG S-19264T (=DSM 44701T), isolated from a smear-ripened cheese.</title>
        <authorList>
            <consortium name="US DOE Joint Genome Institute (JGI-PGF)"/>
            <person name="Walter F."/>
            <person name="Albersmeier A."/>
            <person name="Kalinowski J."/>
            <person name="Ruckert C."/>
        </authorList>
    </citation>
    <scope>NUCLEOTIDE SEQUENCE [LARGE SCALE GENOMIC DNA]</scope>
    <source>
        <strain evidence="13 14">JCM 4205</strain>
    </source>
</reference>
<evidence type="ECO:0000313" key="13">
    <source>
        <dbReference type="EMBL" id="GGR06134.1"/>
    </source>
</evidence>
<organism evidence="13 14">
    <name type="scientific">Streptomyces cinereoruber</name>
    <dbReference type="NCBI Taxonomy" id="67260"/>
    <lineage>
        <taxon>Bacteria</taxon>
        <taxon>Bacillati</taxon>
        <taxon>Actinomycetota</taxon>
        <taxon>Actinomycetes</taxon>
        <taxon>Kitasatosporales</taxon>
        <taxon>Streptomycetaceae</taxon>
        <taxon>Streptomyces</taxon>
    </lineage>
</organism>
<keyword evidence="13" id="KW-0347">Helicase</keyword>
<keyword evidence="8 11" id="KW-0378">Hydrolase</keyword>
<evidence type="ECO:0000256" key="7">
    <source>
        <dbReference type="ARBA" id="ARBA00022759"/>
    </source>
</evidence>
<evidence type="ECO:0000256" key="1">
    <source>
        <dbReference type="ARBA" id="ARBA00000851"/>
    </source>
</evidence>
<dbReference type="Pfam" id="PF04313">
    <property type="entry name" value="HSDR_N"/>
    <property type="match status" value="1"/>
</dbReference>
<dbReference type="AlphaFoldDB" id="A0AAV4K9Q1"/>
<evidence type="ECO:0000256" key="11">
    <source>
        <dbReference type="RuleBase" id="RU364115"/>
    </source>
</evidence>
<comment type="function">
    <text evidence="11">Subunit R is required for both nuclease and ATPase activities, but not for modification.</text>
</comment>
<keyword evidence="6 11" id="KW-0680">Restriction system</keyword>
<comment type="catalytic activity">
    <reaction evidence="1 11">
        <text>Endonucleolytic cleavage of DNA to give random double-stranded fragments with terminal 5'-phosphates, ATP is simultaneously hydrolyzed.</text>
        <dbReference type="EC" id="3.1.21.3"/>
    </reaction>
</comment>
<dbReference type="GO" id="GO:0003677">
    <property type="term" value="F:DNA binding"/>
    <property type="evidence" value="ECO:0007669"/>
    <property type="project" value="UniProtKB-KW"/>
</dbReference>
<evidence type="ECO:0000256" key="10">
    <source>
        <dbReference type="ARBA" id="ARBA00023125"/>
    </source>
</evidence>
<dbReference type="GO" id="GO:0009307">
    <property type="term" value="P:DNA restriction-modification system"/>
    <property type="evidence" value="ECO:0007669"/>
    <property type="project" value="UniProtKB-KW"/>
</dbReference>
<dbReference type="SMART" id="SM00487">
    <property type="entry name" value="DEXDc"/>
    <property type="match status" value="1"/>
</dbReference>
<dbReference type="CDD" id="cd22332">
    <property type="entry name" value="HsdR_N"/>
    <property type="match status" value="1"/>
</dbReference>
<keyword evidence="5 11" id="KW-0547">Nucleotide-binding</keyword>
<dbReference type="GO" id="GO:0009035">
    <property type="term" value="F:type I site-specific deoxyribonuclease activity"/>
    <property type="evidence" value="ECO:0007669"/>
    <property type="project" value="UniProtKB-EC"/>
</dbReference>
<dbReference type="SUPFAM" id="SSF52540">
    <property type="entry name" value="P-loop containing nucleoside triphosphate hydrolases"/>
    <property type="match status" value="1"/>
</dbReference>
<dbReference type="GO" id="GO:0004386">
    <property type="term" value="F:helicase activity"/>
    <property type="evidence" value="ECO:0007669"/>
    <property type="project" value="UniProtKB-KW"/>
</dbReference>
<dbReference type="InterPro" id="IPR007409">
    <property type="entry name" value="Restrct_endonuc_type1_HsdR_N"/>
</dbReference>
<protein>
    <recommendedName>
        <fullName evidence="11">Type I restriction enzyme endonuclease subunit</fullName>
        <shortName evidence="11">R protein</shortName>
        <ecNumber evidence="11">3.1.21.3</ecNumber>
    </recommendedName>
</protein>
<evidence type="ECO:0000256" key="5">
    <source>
        <dbReference type="ARBA" id="ARBA00022741"/>
    </source>
</evidence>
<dbReference type="CDD" id="cd18030">
    <property type="entry name" value="DEXHc_RE_I_HsdR"/>
    <property type="match status" value="1"/>
</dbReference>
<dbReference type="RefSeq" id="WP_229991392.1">
    <property type="nucleotide sequence ID" value="NZ_BMSJ01000001.1"/>
</dbReference>
<keyword evidence="7" id="KW-0255">Endonuclease</keyword>
<dbReference type="EMBL" id="BMSJ01000001">
    <property type="protein sequence ID" value="GGR06134.1"/>
    <property type="molecule type" value="Genomic_DNA"/>
</dbReference>
<dbReference type="Proteomes" id="UP000642014">
    <property type="component" value="Unassembled WGS sequence"/>
</dbReference>
<dbReference type="Pfam" id="PF18766">
    <property type="entry name" value="SWI2_SNF2"/>
    <property type="match status" value="1"/>
</dbReference>
<dbReference type="CDD" id="cd18800">
    <property type="entry name" value="SF2_C_EcoR124I-like"/>
    <property type="match status" value="1"/>
</dbReference>
<dbReference type="Pfam" id="PF11867">
    <property type="entry name" value="T1RH-like_C"/>
    <property type="match status" value="1"/>
</dbReference>
<evidence type="ECO:0000313" key="14">
    <source>
        <dbReference type="Proteomes" id="UP000642014"/>
    </source>
</evidence>
<dbReference type="InterPro" id="IPR051268">
    <property type="entry name" value="Type-I_R_enzyme_R_subunit"/>
</dbReference>
<dbReference type="PROSITE" id="PS51192">
    <property type="entry name" value="HELICASE_ATP_BIND_1"/>
    <property type="match status" value="1"/>
</dbReference>
<dbReference type="NCBIfam" id="TIGR00348">
    <property type="entry name" value="hsdR"/>
    <property type="match status" value="1"/>
</dbReference>
<dbReference type="GO" id="GO:0005524">
    <property type="term" value="F:ATP binding"/>
    <property type="evidence" value="ECO:0007669"/>
    <property type="project" value="UniProtKB-KW"/>
</dbReference>
<evidence type="ECO:0000256" key="4">
    <source>
        <dbReference type="ARBA" id="ARBA00022722"/>
    </source>
</evidence>
<comment type="similarity">
    <text evidence="2 11">Belongs to the HsdR family.</text>
</comment>
<dbReference type="PANTHER" id="PTHR30195:SF15">
    <property type="entry name" value="TYPE I RESTRICTION ENZYME HINDI ENDONUCLEASE SUBUNIT"/>
    <property type="match status" value="1"/>
</dbReference>
<dbReference type="InterPro" id="IPR021810">
    <property type="entry name" value="T1RH-like_C"/>
</dbReference>
<keyword evidence="4" id="KW-0540">Nuclease</keyword>
<dbReference type="InterPro" id="IPR004473">
    <property type="entry name" value="Restrct_endonuc_typeI_HsdR"/>
</dbReference>
<dbReference type="InterPro" id="IPR055180">
    <property type="entry name" value="HsdR_RecA-like_helicase_dom_2"/>
</dbReference>
<dbReference type="InterPro" id="IPR014001">
    <property type="entry name" value="Helicase_ATP-bd"/>
</dbReference>
<accession>A0AAV4K9Q1</accession>
<name>A0AAV4K9Q1_9ACTN</name>
<dbReference type="PANTHER" id="PTHR30195">
    <property type="entry name" value="TYPE I SITE-SPECIFIC DEOXYRIBONUCLEASE PROTEIN SUBUNIT M AND R"/>
    <property type="match status" value="1"/>
</dbReference>
<evidence type="ECO:0000259" key="12">
    <source>
        <dbReference type="PROSITE" id="PS51192"/>
    </source>
</evidence>
<keyword evidence="9 11" id="KW-0067">ATP-binding</keyword>
<dbReference type="InterPro" id="IPR040980">
    <property type="entry name" value="SWI2_SNF2"/>
</dbReference>
<comment type="caution">
    <text evidence="13">The sequence shown here is derived from an EMBL/GenBank/DDBJ whole genome shotgun (WGS) entry which is preliminary data.</text>
</comment>
<proteinExistence type="inferred from homology"/>